<reference evidence="1" key="1">
    <citation type="submission" date="2022-06" db="EMBL/GenBank/DDBJ databases">
        <authorList>
            <consortium name="SYNGENTA / RWTH Aachen University"/>
        </authorList>
    </citation>
    <scope>NUCLEOTIDE SEQUENCE</scope>
</reference>
<evidence type="ECO:0000313" key="2">
    <source>
        <dbReference type="Proteomes" id="UP001153365"/>
    </source>
</evidence>
<sequence>MAANTTSICNVYPALLNDLPGLLSLVNAPQFPAVAVPDRLPRNSSHNSHNLPPSWALPTPPLTPAVAATTNIRDIPVPAYDLAMGRGLGVIPQPVPGQSFPFFFF</sequence>
<dbReference type="AlphaFoldDB" id="A0AAV0B6I5"/>
<protein>
    <submittedName>
        <fullName evidence="1">Uncharacterized protein</fullName>
    </submittedName>
</protein>
<name>A0AAV0B6I5_PHAPC</name>
<gene>
    <name evidence="1" type="ORF">PPACK8108_LOCUS15627</name>
</gene>
<dbReference type="EMBL" id="CALTRL010004177">
    <property type="protein sequence ID" value="CAH7682621.1"/>
    <property type="molecule type" value="Genomic_DNA"/>
</dbReference>
<dbReference type="Proteomes" id="UP001153365">
    <property type="component" value="Unassembled WGS sequence"/>
</dbReference>
<accession>A0AAV0B6I5</accession>
<evidence type="ECO:0000313" key="1">
    <source>
        <dbReference type="EMBL" id="CAH7682621.1"/>
    </source>
</evidence>
<organism evidence="1 2">
    <name type="scientific">Phakopsora pachyrhizi</name>
    <name type="common">Asian soybean rust disease fungus</name>
    <dbReference type="NCBI Taxonomy" id="170000"/>
    <lineage>
        <taxon>Eukaryota</taxon>
        <taxon>Fungi</taxon>
        <taxon>Dikarya</taxon>
        <taxon>Basidiomycota</taxon>
        <taxon>Pucciniomycotina</taxon>
        <taxon>Pucciniomycetes</taxon>
        <taxon>Pucciniales</taxon>
        <taxon>Phakopsoraceae</taxon>
        <taxon>Phakopsora</taxon>
    </lineage>
</organism>
<keyword evidence="2" id="KW-1185">Reference proteome</keyword>
<proteinExistence type="predicted"/>
<comment type="caution">
    <text evidence="1">The sequence shown here is derived from an EMBL/GenBank/DDBJ whole genome shotgun (WGS) entry which is preliminary data.</text>
</comment>